<dbReference type="GO" id="GO:0005886">
    <property type="term" value="C:plasma membrane"/>
    <property type="evidence" value="ECO:0007669"/>
    <property type="project" value="TreeGrafter"/>
</dbReference>
<dbReference type="InterPro" id="IPR050222">
    <property type="entry name" value="MATE_MdtK"/>
</dbReference>
<evidence type="ECO:0000256" key="6">
    <source>
        <dbReference type="SAM" id="Phobius"/>
    </source>
</evidence>
<protein>
    <recommendedName>
        <fullName evidence="3">Probable multidrug resistance protein NorM</fullName>
    </recommendedName>
    <alternativeName>
        <fullName evidence="5">Multidrug-efflux transporter</fullName>
    </alternativeName>
</protein>
<feature type="transmembrane region" description="Helical" evidence="6">
    <location>
        <begin position="196"/>
        <end position="218"/>
    </location>
</feature>
<keyword evidence="6" id="KW-0472">Membrane</keyword>
<comment type="similarity">
    <text evidence="2">Belongs to the multi antimicrobial extrusion (MATE) (TC 2.A.66.1) family.</text>
</comment>
<evidence type="ECO:0000256" key="5">
    <source>
        <dbReference type="ARBA" id="ARBA00031636"/>
    </source>
</evidence>
<evidence type="ECO:0000256" key="4">
    <source>
        <dbReference type="ARBA" id="ARBA00022448"/>
    </source>
</evidence>
<dbReference type="GO" id="GO:0042910">
    <property type="term" value="F:xenobiotic transmembrane transporter activity"/>
    <property type="evidence" value="ECO:0007669"/>
    <property type="project" value="InterPro"/>
</dbReference>
<dbReference type="GO" id="GO:0015297">
    <property type="term" value="F:antiporter activity"/>
    <property type="evidence" value="ECO:0007669"/>
    <property type="project" value="InterPro"/>
</dbReference>
<feature type="transmembrane region" description="Helical" evidence="6">
    <location>
        <begin position="132"/>
        <end position="153"/>
    </location>
</feature>
<accession>A0A1H0W417</accession>
<organism evidence="7 8">
    <name type="scientific">Clostridium gasigenes</name>
    <dbReference type="NCBI Taxonomy" id="94869"/>
    <lineage>
        <taxon>Bacteria</taxon>
        <taxon>Bacillati</taxon>
        <taxon>Bacillota</taxon>
        <taxon>Clostridia</taxon>
        <taxon>Eubacteriales</taxon>
        <taxon>Clostridiaceae</taxon>
        <taxon>Clostridium</taxon>
    </lineage>
</organism>
<dbReference type="InterPro" id="IPR002528">
    <property type="entry name" value="MATE_fam"/>
</dbReference>
<dbReference type="Pfam" id="PF01554">
    <property type="entry name" value="MatE"/>
    <property type="match status" value="1"/>
</dbReference>
<feature type="transmembrane region" description="Helical" evidence="6">
    <location>
        <begin position="46"/>
        <end position="69"/>
    </location>
</feature>
<keyword evidence="8" id="KW-1185">Reference proteome</keyword>
<dbReference type="Proteomes" id="UP000198597">
    <property type="component" value="Unassembled WGS sequence"/>
</dbReference>
<keyword evidence="4" id="KW-0813">Transport</keyword>
<evidence type="ECO:0000256" key="2">
    <source>
        <dbReference type="ARBA" id="ARBA00010199"/>
    </source>
</evidence>
<proteinExistence type="inferred from homology"/>
<keyword evidence="6" id="KW-0812">Transmembrane</keyword>
<dbReference type="NCBIfam" id="TIGR00797">
    <property type="entry name" value="matE"/>
    <property type="match status" value="1"/>
</dbReference>
<comment type="function">
    <text evidence="1">Multidrug efflux pump.</text>
</comment>
<evidence type="ECO:0000313" key="7">
    <source>
        <dbReference type="EMBL" id="SDP85479.1"/>
    </source>
</evidence>
<dbReference type="PANTHER" id="PTHR43298">
    <property type="entry name" value="MULTIDRUG RESISTANCE PROTEIN NORM-RELATED"/>
    <property type="match status" value="1"/>
</dbReference>
<feature type="transmembrane region" description="Helical" evidence="6">
    <location>
        <begin position="165"/>
        <end position="184"/>
    </location>
</feature>
<evidence type="ECO:0000256" key="1">
    <source>
        <dbReference type="ARBA" id="ARBA00003408"/>
    </source>
</evidence>
<dbReference type="STRING" id="94869.SAMN04488529_13112"/>
<evidence type="ECO:0000256" key="3">
    <source>
        <dbReference type="ARBA" id="ARBA00020268"/>
    </source>
</evidence>
<gene>
    <name evidence="7" type="ORF">SAMN04488529_13112</name>
</gene>
<name>A0A1H0W417_9CLOT</name>
<reference evidence="7 8" key="1">
    <citation type="submission" date="2016-10" db="EMBL/GenBank/DDBJ databases">
        <authorList>
            <person name="de Groot N.N."/>
        </authorList>
    </citation>
    <scope>NUCLEOTIDE SEQUENCE [LARGE SCALE GENOMIC DNA]</scope>
    <source>
        <strain evidence="7 8">DSM 12272</strain>
    </source>
</reference>
<keyword evidence="6" id="KW-1133">Transmembrane helix</keyword>
<dbReference type="AlphaFoldDB" id="A0A1H0W417"/>
<dbReference type="EMBL" id="FNJM01000031">
    <property type="protein sequence ID" value="SDP85479.1"/>
    <property type="molecule type" value="Genomic_DNA"/>
</dbReference>
<evidence type="ECO:0000313" key="8">
    <source>
        <dbReference type="Proteomes" id="UP000198597"/>
    </source>
</evidence>
<sequence>MMKITKDRKFYKLLLSISLPIAIQNIITFAVSMIDTIMVGSLGEVQLSAVAIANNLFFILMILMFGLAGGSNIMISQYFGKGDKKSIHKILSIMYRVCIGITLIFIGIGVFIPKQFMSIFTADSAVIKAGASYLKIICIGYLFYAVTNCTIMILRSVKTVRISIVVYSISLIVNAFLNWVLIFGNLGAPKLGIKGAAIATVIARIIEFAIVLIFIAFYEEKIRIKIKHLLKIDKLMLKDFIKICTPVLFNELLWSTGASMISIIVGRLGTDIVAANSINTVGINL</sequence>
<feature type="transmembrane region" description="Helical" evidence="6">
    <location>
        <begin position="90"/>
        <end position="112"/>
    </location>
</feature>
<dbReference type="PANTHER" id="PTHR43298:SF2">
    <property type="entry name" value="FMN_FAD EXPORTER YEEO-RELATED"/>
    <property type="match status" value="1"/>
</dbReference>
<feature type="transmembrane region" description="Helical" evidence="6">
    <location>
        <begin position="12"/>
        <end position="34"/>
    </location>
</feature>